<reference evidence="1 2" key="1">
    <citation type="submission" date="2019-02" db="EMBL/GenBank/DDBJ databases">
        <title>Sequencing the genomes of 1000 actinobacteria strains.</title>
        <authorList>
            <person name="Klenk H.-P."/>
        </authorList>
    </citation>
    <scope>NUCLEOTIDE SEQUENCE [LARGE SCALE GENOMIC DNA]</scope>
    <source>
        <strain evidence="1 2">DSM 18319</strain>
    </source>
</reference>
<proteinExistence type="predicted"/>
<evidence type="ECO:0000313" key="1">
    <source>
        <dbReference type="EMBL" id="RZU64944.1"/>
    </source>
</evidence>
<dbReference type="RefSeq" id="WP_130505368.1">
    <property type="nucleotide sequence ID" value="NZ_SHLC01000001.1"/>
</dbReference>
<keyword evidence="2" id="KW-1185">Reference proteome</keyword>
<gene>
    <name evidence="1" type="ORF">EV379_1255</name>
</gene>
<sequence>MSTVTGNLATFDLSSTDLAGVRIVFTPSGPAVAGTKLFLFTKPRYAYPAVDGSGLFSINLAPTRDLRPESWYSIRVEWPDPNMYGPNQGYIGVDFPDWRLYVPNEGGDFATLIGTFAKPNDIFVWWSATAPSPWPVGLTWVNTITGDVTKRTA</sequence>
<protein>
    <submittedName>
        <fullName evidence="1">Uncharacterized protein</fullName>
    </submittedName>
</protein>
<evidence type="ECO:0000313" key="2">
    <source>
        <dbReference type="Proteomes" id="UP000291483"/>
    </source>
</evidence>
<name>A0A4Q8AKE6_9MICO</name>
<dbReference type="EMBL" id="SHLC01000001">
    <property type="protein sequence ID" value="RZU64944.1"/>
    <property type="molecule type" value="Genomic_DNA"/>
</dbReference>
<accession>A0A4Q8AKE6</accession>
<dbReference type="Proteomes" id="UP000291483">
    <property type="component" value="Unassembled WGS sequence"/>
</dbReference>
<comment type="caution">
    <text evidence="1">The sequence shown here is derived from an EMBL/GenBank/DDBJ whole genome shotgun (WGS) entry which is preliminary data.</text>
</comment>
<organism evidence="1 2">
    <name type="scientific">Microterricola gilva</name>
    <dbReference type="NCBI Taxonomy" id="393267"/>
    <lineage>
        <taxon>Bacteria</taxon>
        <taxon>Bacillati</taxon>
        <taxon>Actinomycetota</taxon>
        <taxon>Actinomycetes</taxon>
        <taxon>Micrococcales</taxon>
        <taxon>Microbacteriaceae</taxon>
        <taxon>Microterricola</taxon>
    </lineage>
</organism>
<dbReference type="AlphaFoldDB" id="A0A4Q8AKE6"/>
<dbReference type="OrthoDB" id="4951182at2"/>